<evidence type="ECO:0000313" key="1">
    <source>
        <dbReference type="EnsemblPlants" id="Solyc12g019170.1.1"/>
    </source>
</evidence>
<dbReference type="Gramene" id="Solyc12g019170.1.1">
    <property type="protein sequence ID" value="Solyc12g019170.1.1"/>
    <property type="gene ID" value="Solyc12g019170.1"/>
</dbReference>
<reference evidence="1" key="2">
    <citation type="submission" date="2015-06" db="UniProtKB">
        <authorList>
            <consortium name="EnsemblPlants"/>
        </authorList>
    </citation>
    <scope>IDENTIFICATION</scope>
    <source>
        <strain evidence="1">cv. Heinz 1706</strain>
    </source>
</reference>
<dbReference type="AlphaFoldDB" id="K4DDE4"/>
<organism evidence="1">
    <name type="scientific">Solanum lycopersicum</name>
    <name type="common">Tomato</name>
    <name type="synonym">Lycopersicon esculentum</name>
    <dbReference type="NCBI Taxonomy" id="4081"/>
    <lineage>
        <taxon>Eukaryota</taxon>
        <taxon>Viridiplantae</taxon>
        <taxon>Streptophyta</taxon>
        <taxon>Embryophyta</taxon>
        <taxon>Tracheophyta</taxon>
        <taxon>Spermatophyta</taxon>
        <taxon>Magnoliopsida</taxon>
        <taxon>eudicotyledons</taxon>
        <taxon>Gunneridae</taxon>
        <taxon>Pentapetalae</taxon>
        <taxon>asterids</taxon>
        <taxon>lamiids</taxon>
        <taxon>Solanales</taxon>
        <taxon>Solanaceae</taxon>
        <taxon>Solanoideae</taxon>
        <taxon>Solaneae</taxon>
        <taxon>Solanum</taxon>
        <taxon>Solanum subgen. Lycopersicon</taxon>
    </lineage>
</organism>
<dbReference type="Proteomes" id="UP000004994">
    <property type="component" value="Chromosome 12"/>
</dbReference>
<dbReference type="EnsemblPlants" id="Solyc12g019170.1.1">
    <property type="protein sequence ID" value="Solyc12g019170.1.1"/>
    <property type="gene ID" value="Solyc12g019170.1"/>
</dbReference>
<dbReference type="PaxDb" id="4081-Solyc12g019170.1.1"/>
<evidence type="ECO:0000313" key="2">
    <source>
        <dbReference type="Proteomes" id="UP000004994"/>
    </source>
</evidence>
<accession>K4DDE4</accession>
<protein>
    <submittedName>
        <fullName evidence="1">Uncharacterized protein</fullName>
    </submittedName>
</protein>
<proteinExistence type="predicted"/>
<name>K4DDE4_SOLLC</name>
<reference evidence="1" key="1">
    <citation type="journal article" date="2012" name="Nature">
        <title>The tomato genome sequence provides insights into fleshy fruit evolution.</title>
        <authorList>
            <consortium name="Tomato Genome Consortium"/>
        </authorList>
    </citation>
    <scope>NUCLEOTIDE SEQUENCE [LARGE SCALE GENOMIC DNA]</scope>
    <source>
        <strain evidence="1">cv. Heinz 1706</strain>
    </source>
</reference>
<sequence>MAEIDSPQPQAVEERPEKPNYMQMFGHEALFSLASAVGTLLQVDKETTDEKKKDLSLQQAGKDQATLSNWSIINSGKSSVDNLNMDRHTITTIQERVDTPNLLLLSTATSGHKEDTEAMLLGTLTSKISEQLVAAATGSSTPVHIDVEAQNNADNNSRELIVTTQVATRQLSSRIGYPYCSCGY</sequence>
<keyword evidence="2" id="KW-1185">Reference proteome</keyword>
<dbReference type="HOGENOM" id="CLU_1470612_0_0_1"/>
<dbReference type="InParanoid" id="K4DDE4"/>